<dbReference type="InterPro" id="IPR029033">
    <property type="entry name" value="His_PPase_superfam"/>
</dbReference>
<reference evidence="2 3" key="1">
    <citation type="journal article" date="2020" name="Nature">
        <title>Six reference-quality genomes reveal evolution of bat adaptations.</title>
        <authorList>
            <person name="Jebb D."/>
            <person name="Huang Z."/>
            <person name="Pippel M."/>
            <person name="Hughes G.M."/>
            <person name="Lavrichenko K."/>
            <person name="Devanna P."/>
            <person name="Winkler S."/>
            <person name="Jermiin L.S."/>
            <person name="Skirmuntt E.C."/>
            <person name="Katzourakis A."/>
            <person name="Burkitt-Gray L."/>
            <person name="Ray D.A."/>
            <person name="Sullivan K.A.M."/>
            <person name="Roscito J.G."/>
            <person name="Kirilenko B.M."/>
            <person name="Davalos L.M."/>
            <person name="Corthals A.P."/>
            <person name="Power M.L."/>
            <person name="Jones G."/>
            <person name="Ransome R.D."/>
            <person name="Dechmann D.K.N."/>
            <person name="Locatelli A.G."/>
            <person name="Puechmaille S.J."/>
            <person name="Fedrigo O."/>
            <person name="Jarvis E.D."/>
            <person name="Hiller M."/>
            <person name="Vernes S.C."/>
            <person name="Myers E.W."/>
            <person name="Teeling E.C."/>
        </authorList>
    </citation>
    <scope>NUCLEOTIDE SEQUENCE [LARGE SCALE GENOMIC DNA]</scope>
    <source>
        <strain evidence="2">MRouAeg1</strain>
        <tissue evidence="2">Muscle</tissue>
    </source>
</reference>
<sequence>MCQQAHGLALPSWASPDVLRTLAQISALDIGAHVGPPRAAEKAQLTGGILLDAILANFSRAQRLGLPLKMVMYSAPAPEPQPPRVPRPLPTGSLPPADCPGPTSNSWGALPQLP</sequence>
<proteinExistence type="predicted"/>
<dbReference type="SUPFAM" id="SSF53254">
    <property type="entry name" value="Phosphoglycerate mutase-like"/>
    <property type="match status" value="1"/>
</dbReference>
<name>A0A7J8CDA0_ROUAE</name>
<keyword evidence="3" id="KW-1185">Reference proteome</keyword>
<evidence type="ECO:0000313" key="3">
    <source>
        <dbReference type="Proteomes" id="UP000593571"/>
    </source>
</evidence>
<accession>A0A7J8CDA0</accession>
<organism evidence="2 3">
    <name type="scientific">Rousettus aegyptiacus</name>
    <name type="common">Egyptian fruit bat</name>
    <name type="synonym">Pteropus aegyptiacus</name>
    <dbReference type="NCBI Taxonomy" id="9407"/>
    <lineage>
        <taxon>Eukaryota</taxon>
        <taxon>Metazoa</taxon>
        <taxon>Chordata</taxon>
        <taxon>Craniata</taxon>
        <taxon>Vertebrata</taxon>
        <taxon>Euteleostomi</taxon>
        <taxon>Mammalia</taxon>
        <taxon>Eutheria</taxon>
        <taxon>Laurasiatheria</taxon>
        <taxon>Chiroptera</taxon>
        <taxon>Yinpterochiroptera</taxon>
        <taxon>Pteropodoidea</taxon>
        <taxon>Pteropodidae</taxon>
        <taxon>Rousettinae</taxon>
        <taxon>Rousettus</taxon>
    </lineage>
</organism>
<dbReference type="Gene3D" id="3.40.50.1240">
    <property type="entry name" value="Phosphoglycerate mutase-like"/>
    <property type="match status" value="1"/>
</dbReference>
<evidence type="ECO:0000256" key="1">
    <source>
        <dbReference type="SAM" id="MobiDB-lite"/>
    </source>
</evidence>
<comment type="caution">
    <text evidence="2">The sequence shown here is derived from an EMBL/GenBank/DDBJ whole genome shotgun (WGS) entry which is preliminary data.</text>
</comment>
<protein>
    <submittedName>
        <fullName evidence="2">Acid phosphatase 4</fullName>
    </submittedName>
</protein>
<feature type="compositionally biased region" description="Pro residues" evidence="1">
    <location>
        <begin position="77"/>
        <end position="89"/>
    </location>
</feature>
<dbReference type="AlphaFoldDB" id="A0A7J8CDA0"/>
<gene>
    <name evidence="2" type="ORF">HJG63_000217</name>
</gene>
<dbReference type="EMBL" id="JACASE010000014">
    <property type="protein sequence ID" value="KAF6408811.1"/>
    <property type="molecule type" value="Genomic_DNA"/>
</dbReference>
<evidence type="ECO:0000313" key="2">
    <source>
        <dbReference type="EMBL" id="KAF6408811.1"/>
    </source>
</evidence>
<feature type="region of interest" description="Disordered" evidence="1">
    <location>
        <begin position="75"/>
        <end position="114"/>
    </location>
</feature>
<dbReference type="Proteomes" id="UP000593571">
    <property type="component" value="Unassembled WGS sequence"/>
</dbReference>